<dbReference type="GO" id="GO:0003677">
    <property type="term" value="F:DNA binding"/>
    <property type="evidence" value="ECO:0007669"/>
    <property type="project" value="UniProtKB-UniRule"/>
</dbReference>
<comment type="function">
    <text evidence="9">Confers DNA tethering and processivity to DNA polymerases and other proteins. Acts as a clamp, forming a ring around DNA (a reaction catalyzed by the clamp-loading complex) which diffuses in an ATP-independent manner freely and bidirectionally along dsDNA. Initially characterized for its ability to contact the catalytic subunit of DNA polymerase III (Pol III), a complex, multichain enzyme responsible for most of the replicative synthesis in bacteria; Pol III exhibits 3'-5' exonuclease proofreading activity. The beta chain is required for initiation of replication as well as for processivity of DNA replication.</text>
</comment>
<feature type="domain" description="DNA polymerase III beta sliding clamp central" evidence="11">
    <location>
        <begin position="128"/>
        <end position="240"/>
    </location>
</feature>
<evidence type="ECO:0000256" key="1">
    <source>
        <dbReference type="ARBA" id="ARBA00004496"/>
    </source>
</evidence>
<dbReference type="Proteomes" id="UP000177594">
    <property type="component" value="Unassembled WGS sequence"/>
</dbReference>
<evidence type="ECO:0000256" key="9">
    <source>
        <dbReference type="PIRNR" id="PIRNR000804"/>
    </source>
</evidence>
<feature type="domain" description="DNA polymerase III beta sliding clamp N-terminal" evidence="10">
    <location>
        <begin position="1"/>
        <end position="118"/>
    </location>
</feature>
<evidence type="ECO:0000256" key="5">
    <source>
        <dbReference type="ARBA" id="ARBA00022695"/>
    </source>
</evidence>
<dbReference type="CDD" id="cd00140">
    <property type="entry name" value="beta_clamp"/>
    <property type="match status" value="1"/>
</dbReference>
<evidence type="ECO:0000259" key="10">
    <source>
        <dbReference type="Pfam" id="PF00712"/>
    </source>
</evidence>
<sequence length="363" mass="40914">MKIITSQKNLIKALNIVERIISKNPSLPILNNLLLKTENGRLKISATNLEIGINYFLGVKIDEVGEIAVPAKIFSDFIGNSGEDKITLITKNNILNINTDKYKTQILSFDPKEFPIIPKIKSTSFLSIPGKILKSGLSTVFDSISISETRPELSGVYIQFNSNKLIMAATDSFRLTEKIIELKQKEDISFILPRATVMELIRILGDINEDILIKYENSQIIFYNNDFEIISRLIDGNYPDYKKVIPDKYISKALVKKEDIEKSVRLAGIFSSNISDIKISCGEKAINITAKNSNRGEIQTVVESLLKNEPFNVSLNYYYLLDGLKIIPTKNVVLEYTGQGSPLVIKPEDNNKDITYLIMPLRK</sequence>
<proteinExistence type="inferred from homology"/>
<dbReference type="EMBL" id="MGIZ01000004">
    <property type="protein sequence ID" value="OGN00057.1"/>
    <property type="molecule type" value="Genomic_DNA"/>
</dbReference>
<keyword evidence="8" id="KW-0238">DNA-binding</keyword>
<dbReference type="NCBIfam" id="TIGR00663">
    <property type="entry name" value="dnan"/>
    <property type="match status" value="1"/>
</dbReference>
<keyword evidence="5 9" id="KW-0548">Nucleotidyltransferase</keyword>
<comment type="caution">
    <text evidence="13">The sequence shown here is derived from an EMBL/GenBank/DDBJ whole genome shotgun (WGS) entry which is preliminary data.</text>
</comment>
<evidence type="ECO:0000259" key="11">
    <source>
        <dbReference type="Pfam" id="PF02767"/>
    </source>
</evidence>
<dbReference type="GO" id="GO:0008408">
    <property type="term" value="F:3'-5' exonuclease activity"/>
    <property type="evidence" value="ECO:0007669"/>
    <property type="project" value="InterPro"/>
</dbReference>
<dbReference type="InterPro" id="IPR046938">
    <property type="entry name" value="DNA_clamp_sf"/>
</dbReference>
<dbReference type="InterPro" id="IPR022634">
    <property type="entry name" value="DNA_polIII_beta_N"/>
</dbReference>
<dbReference type="Gene3D" id="3.10.150.10">
    <property type="entry name" value="DNA Polymerase III, subunit A, domain 2"/>
    <property type="match status" value="1"/>
</dbReference>
<dbReference type="InterPro" id="IPR001001">
    <property type="entry name" value="DNA_polIII_beta"/>
</dbReference>
<dbReference type="GO" id="GO:0005737">
    <property type="term" value="C:cytoplasm"/>
    <property type="evidence" value="ECO:0007669"/>
    <property type="project" value="UniProtKB-SubCell"/>
</dbReference>
<dbReference type="PANTHER" id="PTHR30478">
    <property type="entry name" value="DNA POLYMERASE III SUBUNIT BETA"/>
    <property type="match status" value="1"/>
</dbReference>
<name>A0A1F8EGU1_9BACT</name>
<dbReference type="SMART" id="SM00480">
    <property type="entry name" value="POL3Bc"/>
    <property type="match status" value="1"/>
</dbReference>
<gene>
    <name evidence="13" type="ORF">A2817_00525</name>
</gene>
<keyword evidence="3 9" id="KW-0963">Cytoplasm</keyword>
<accession>A0A1F8EGU1</accession>
<evidence type="ECO:0000256" key="3">
    <source>
        <dbReference type="ARBA" id="ARBA00022490"/>
    </source>
</evidence>
<keyword evidence="7 9" id="KW-0239">DNA-directed DNA polymerase</keyword>
<reference evidence="13 14" key="1">
    <citation type="journal article" date="2016" name="Nat. Commun.">
        <title>Thousands of microbial genomes shed light on interconnected biogeochemical processes in an aquifer system.</title>
        <authorList>
            <person name="Anantharaman K."/>
            <person name="Brown C.T."/>
            <person name="Hug L.A."/>
            <person name="Sharon I."/>
            <person name="Castelle C.J."/>
            <person name="Probst A.J."/>
            <person name="Thomas B.C."/>
            <person name="Singh A."/>
            <person name="Wilkins M.J."/>
            <person name="Karaoz U."/>
            <person name="Brodie E.L."/>
            <person name="Williams K.H."/>
            <person name="Hubbard S.S."/>
            <person name="Banfield J.F."/>
        </authorList>
    </citation>
    <scope>NUCLEOTIDE SEQUENCE [LARGE SCALE GENOMIC DNA]</scope>
</reference>
<evidence type="ECO:0000256" key="4">
    <source>
        <dbReference type="ARBA" id="ARBA00022679"/>
    </source>
</evidence>
<comment type="subunit">
    <text evidence="9">Forms a ring-shaped head-to-tail homodimer around DNA.</text>
</comment>
<dbReference type="InterPro" id="IPR022637">
    <property type="entry name" value="DNA_polIII_beta_cen"/>
</dbReference>
<dbReference type="InterPro" id="IPR022635">
    <property type="entry name" value="DNA_polIII_beta_C"/>
</dbReference>
<evidence type="ECO:0000259" key="12">
    <source>
        <dbReference type="Pfam" id="PF02768"/>
    </source>
</evidence>
<comment type="subcellular location">
    <subcellularLocation>
        <location evidence="1 9">Cytoplasm</location>
    </subcellularLocation>
</comment>
<evidence type="ECO:0000313" key="13">
    <source>
        <dbReference type="EMBL" id="OGN00057.1"/>
    </source>
</evidence>
<evidence type="ECO:0000256" key="8">
    <source>
        <dbReference type="ARBA" id="ARBA00023125"/>
    </source>
</evidence>
<keyword evidence="6 9" id="KW-0235">DNA replication</keyword>
<comment type="similarity">
    <text evidence="2 9">Belongs to the beta sliding clamp family.</text>
</comment>
<dbReference type="Pfam" id="PF02767">
    <property type="entry name" value="DNA_pol3_beta_2"/>
    <property type="match status" value="1"/>
</dbReference>
<evidence type="ECO:0000256" key="6">
    <source>
        <dbReference type="ARBA" id="ARBA00022705"/>
    </source>
</evidence>
<dbReference type="GO" id="GO:0009360">
    <property type="term" value="C:DNA polymerase III complex"/>
    <property type="evidence" value="ECO:0007669"/>
    <property type="project" value="InterPro"/>
</dbReference>
<organism evidence="13 14">
    <name type="scientific">Candidatus Yanofskybacteria bacterium RIFCSPHIGHO2_01_FULL_39_8b</name>
    <dbReference type="NCBI Taxonomy" id="1802659"/>
    <lineage>
        <taxon>Bacteria</taxon>
        <taxon>Candidatus Yanofskyibacteriota</taxon>
    </lineage>
</organism>
<dbReference type="PANTHER" id="PTHR30478:SF0">
    <property type="entry name" value="BETA SLIDING CLAMP"/>
    <property type="match status" value="1"/>
</dbReference>
<dbReference type="Pfam" id="PF00712">
    <property type="entry name" value="DNA_pol3_beta"/>
    <property type="match status" value="1"/>
</dbReference>
<dbReference type="SUPFAM" id="SSF55979">
    <property type="entry name" value="DNA clamp"/>
    <property type="match status" value="3"/>
</dbReference>
<feature type="domain" description="DNA polymerase III beta sliding clamp C-terminal" evidence="12">
    <location>
        <begin position="242"/>
        <end position="362"/>
    </location>
</feature>
<keyword evidence="4 9" id="KW-0808">Transferase</keyword>
<dbReference type="GO" id="GO:0006271">
    <property type="term" value="P:DNA strand elongation involved in DNA replication"/>
    <property type="evidence" value="ECO:0007669"/>
    <property type="project" value="TreeGrafter"/>
</dbReference>
<dbReference type="Gene3D" id="3.70.10.10">
    <property type="match status" value="1"/>
</dbReference>
<dbReference type="PIRSF" id="PIRSF000804">
    <property type="entry name" value="DNA_pol_III_b"/>
    <property type="match status" value="1"/>
</dbReference>
<protein>
    <recommendedName>
        <fullName evidence="9">Beta sliding clamp</fullName>
    </recommendedName>
</protein>
<dbReference type="Pfam" id="PF02768">
    <property type="entry name" value="DNA_pol3_beta_3"/>
    <property type="match status" value="1"/>
</dbReference>
<dbReference type="GO" id="GO:0003887">
    <property type="term" value="F:DNA-directed DNA polymerase activity"/>
    <property type="evidence" value="ECO:0007669"/>
    <property type="project" value="UniProtKB-UniRule"/>
</dbReference>
<dbReference type="AlphaFoldDB" id="A0A1F8EGU1"/>
<evidence type="ECO:0000256" key="2">
    <source>
        <dbReference type="ARBA" id="ARBA00010752"/>
    </source>
</evidence>
<evidence type="ECO:0000256" key="7">
    <source>
        <dbReference type="ARBA" id="ARBA00022932"/>
    </source>
</evidence>
<evidence type="ECO:0000313" key="14">
    <source>
        <dbReference type="Proteomes" id="UP000177594"/>
    </source>
</evidence>